<dbReference type="RefSeq" id="WP_250593263.1">
    <property type="nucleotide sequence ID" value="NZ_JAMLJM010000009.1"/>
</dbReference>
<organism evidence="1 2">
    <name type="scientific">Flavobacterium luminosum</name>
    <dbReference type="NCBI Taxonomy" id="2949086"/>
    <lineage>
        <taxon>Bacteria</taxon>
        <taxon>Pseudomonadati</taxon>
        <taxon>Bacteroidota</taxon>
        <taxon>Flavobacteriia</taxon>
        <taxon>Flavobacteriales</taxon>
        <taxon>Flavobacteriaceae</taxon>
        <taxon>Flavobacterium</taxon>
    </lineage>
</organism>
<keyword evidence="2" id="KW-1185">Reference proteome</keyword>
<accession>A0ABT0TQU7</accession>
<reference evidence="1 2" key="1">
    <citation type="submission" date="2022-05" db="EMBL/GenBank/DDBJ databases">
        <title>Flavobacterium sp., isolated from activated sludge.</title>
        <authorList>
            <person name="Ran Q."/>
        </authorList>
    </citation>
    <scope>NUCLEOTIDE SEQUENCE [LARGE SCALE GENOMIC DNA]</scope>
    <source>
        <strain evidence="1 2">HXWNR70</strain>
    </source>
</reference>
<protein>
    <submittedName>
        <fullName evidence="1">RNA polymerase subunit sigma</fullName>
    </submittedName>
</protein>
<proteinExistence type="predicted"/>
<evidence type="ECO:0000313" key="2">
    <source>
        <dbReference type="Proteomes" id="UP001317191"/>
    </source>
</evidence>
<name>A0ABT0TQU7_9FLAO</name>
<dbReference type="EMBL" id="JAMLJM010000009">
    <property type="protein sequence ID" value="MCL9809868.1"/>
    <property type="molecule type" value="Genomic_DNA"/>
</dbReference>
<gene>
    <name evidence="1" type="ORF">NAT50_10915</name>
</gene>
<dbReference type="Proteomes" id="UP001317191">
    <property type="component" value="Unassembled WGS sequence"/>
</dbReference>
<comment type="caution">
    <text evidence="1">The sequence shown here is derived from an EMBL/GenBank/DDBJ whole genome shotgun (WGS) entry which is preliminary data.</text>
</comment>
<sequence length="228" mass="26554">METELNNKIDFEKMCSSELLDYISFKSEYPNEAEQAFYEFCRRFEKNVIQKAEVYSSKFGYSEVIALEIAHCAFARVWKYPSFNLEKAKSKDVNKAILLWLYPIMYTQLVKYGEQNTCADPTIDEDLSIITDLDGLVDKKSASENKEDRKNLKIKLGILDSAFIGLSEKHKIIYLTYKAYEVPGKNIPRTISKKLQDTLELTQGTIRLYKRDANLHVENYIKQRNGRK</sequence>
<evidence type="ECO:0000313" key="1">
    <source>
        <dbReference type="EMBL" id="MCL9809868.1"/>
    </source>
</evidence>